<name>A0A1H4N7Z6_9BACT</name>
<dbReference type="GO" id="GO:0005886">
    <property type="term" value="C:plasma membrane"/>
    <property type="evidence" value="ECO:0007669"/>
    <property type="project" value="UniProtKB-SubCell"/>
</dbReference>
<evidence type="ECO:0000313" key="12">
    <source>
        <dbReference type="EMBL" id="SEB90845.1"/>
    </source>
</evidence>
<feature type="transmembrane region" description="Helical" evidence="11">
    <location>
        <begin position="15"/>
        <end position="35"/>
    </location>
</feature>
<gene>
    <name evidence="12" type="ORF">SAMN05443244_2154</name>
</gene>
<evidence type="ECO:0000256" key="10">
    <source>
        <dbReference type="ARBA" id="ARBA00023136"/>
    </source>
</evidence>
<evidence type="ECO:0000256" key="9">
    <source>
        <dbReference type="ARBA" id="ARBA00023010"/>
    </source>
</evidence>
<evidence type="ECO:0000256" key="8">
    <source>
        <dbReference type="ARBA" id="ARBA00022989"/>
    </source>
</evidence>
<keyword evidence="9" id="KW-0811">Translocation</keyword>
<dbReference type="SMART" id="SM01323">
    <property type="entry name" value="YajC"/>
    <property type="match status" value="1"/>
</dbReference>
<organism evidence="12 13">
    <name type="scientific">Terriglobus roseus</name>
    <dbReference type="NCBI Taxonomy" id="392734"/>
    <lineage>
        <taxon>Bacteria</taxon>
        <taxon>Pseudomonadati</taxon>
        <taxon>Acidobacteriota</taxon>
        <taxon>Terriglobia</taxon>
        <taxon>Terriglobales</taxon>
        <taxon>Acidobacteriaceae</taxon>
        <taxon>Terriglobus</taxon>
    </lineage>
</organism>
<comment type="subcellular location">
    <subcellularLocation>
        <location evidence="1">Cell membrane</location>
        <topology evidence="1">Single-pass membrane protein</topology>
    </subcellularLocation>
</comment>
<evidence type="ECO:0000256" key="1">
    <source>
        <dbReference type="ARBA" id="ARBA00004162"/>
    </source>
</evidence>
<keyword evidence="6 11" id="KW-0812">Transmembrane</keyword>
<evidence type="ECO:0000256" key="4">
    <source>
        <dbReference type="ARBA" id="ARBA00022448"/>
    </source>
</evidence>
<proteinExistence type="inferred from homology"/>
<dbReference type="NCBIfam" id="TIGR00739">
    <property type="entry name" value="yajC"/>
    <property type="match status" value="1"/>
</dbReference>
<dbReference type="InterPro" id="IPR003849">
    <property type="entry name" value="Preprotein_translocase_YajC"/>
</dbReference>
<dbReference type="PANTHER" id="PTHR33909:SF1">
    <property type="entry name" value="SEC TRANSLOCON ACCESSORY COMPLEX SUBUNIT YAJC"/>
    <property type="match status" value="1"/>
</dbReference>
<dbReference type="OrthoDB" id="9800132at2"/>
<evidence type="ECO:0000256" key="6">
    <source>
        <dbReference type="ARBA" id="ARBA00022692"/>
    </source>
</evidence>
<keyword evidence="4" id="KW-0813">Transport</keyword>
<evidence type="ECO:0000313" key="13">
    <source>
        <dbReference type="Proteomes" id="UP000182409"/>
    </source>
</evidence>
<comment type="similarity">
    <text evidence="2">Belongs to the YajC family.</text>
</comment>
<dbReference type="PANTHER" id="PTHR33909">
    <property type="entry name" value="SEC TRANSLOCON ACCESSORY COMPLEX SUBUNIT YAJC"/>
    <property type="match status" value="1"/>
</dbReference>
<dbReference type="EMBL" id="FNSD01000001">
    <property type="protein sequence ID" value="SEB90845.1"/>
    <property type="molecule type" value="Genomic_DNA"/>
</dbReference>
<protein>
    <recommendedName>
        <fullName evidence="3">Sec translocon accessory complex subunit YajC</fullName>
    </recommendedName>
</protein>
<dbReference type="Proteomes" id="UP000182409">
    <property type="component" value="Unassembled WGS sequence"/>
</dbReference>
<keyword evidence="10 11" id="KW-0472">Membrane</keyword>
<dbReference type="Pfam" id="PF02699">
    <property type="entry name" value="YajC"/>
    <property type="match status" value="1"/>
</dbReference>
<dbReference type="RefSeq" id="WP_074653929.1">
    <property type="nucleotide sequence ID" value="NZ_FNSD01000001.1"/>
</dbReference>
<evidence type="ECO:0000256" key="7">
    <source>
        <dbReference type="ARBA" id="ARBA00022927"/>
    </source>
</evidence>
<evidence type="ECO:0000256" key="3">
    <source>
        <dbReference type="ARBA" id="ARBA00014962"/>
    </source>
</evidence>
<evidence type="ECO:0000256" key="2">
    <source>
        <dbReference type="ARBA" id="ARBA00006742"/>
    </source>
</evidence>
<keyword evidence="5" id="KW-1003">Cell membrane</keyword>
<keyword evidence="7" id="KW-0653">Protein transport</keyword>
<dbReference type="GO" id="GO:0015031">
    <property type="term" value="P:protein transport"/>
    <property type="evidence" value="ECO:0007669"/>
    <property type="project" value="UniProtKB-KW"/>
</dbReference>
<reference evidence="12 13" key="1">
    <citation type="submission" date="2016-10" db="EMBL/GenBank/DDBJ databases">
        <authorList>
            <person name="de Groot N.N."/>
        </authorList>
    </citation>
    <scope>NUCLEOTIDE SEQUENCE [LARGE SCALE GENOMIC DNA]</scope>
    <source>
        <strain evidence="12 13">AB35.6</strain>
    </source>
</reference>
<sequence length="106" mass="11394">MHAAFALFYLQAGGFGNLGLLLPVLLVGMVLMTAIPNQRKQKKWNQMLASLKSGDRVVTTGGLRGTILNLKDDAVIVRTLPDGVKLEVLKSAIASVTTEDDETEKA</sequence>
<evidence type="ECO:0000256" key="5">
    <source>
        <dbReference type="ARBA" id="ARBA00022475"/>
    </source>
</evidence>
<evidence type="ECO:0000256" key="11">
    <source>
        <dbReference type="SAM" id="Phobius"/>
    </source>
</evidence>
<accession>A0A1H4N7Z6</accession>
<keyword evidence="8 11" id="KW-1133">Transmembrane helix</keyword>
<dbReference type="AlphaFoldDB" id="A0A1H4N7Z6"/>